<accession>A0ABN8KK07</accession>
<evidence type="ECO:0000313" key="2">
    <source>
        <dbReference type="Proteomes" id="UP001153050"/>
    </source>
</evidence>
<proteinExistence type="predicted"/>
<reference evidence="1 2" key="1">
    <citation type="submission" date="2022-03" db="EMBL/GenBank/DDBJ databases">
        <authorList>
            <person name="Brunel B."/>
        </authorList>
    </citation>
    <scope>NUCLEOTIDE SEQUENCE [LARGE SCALE GENOMIC DNA]</scope>
    <source>
        <strain evidence="1">STM5069sample</strain>
    </source>
</reference>
<name>A0ABN8KK07_9HYPH</name>
<dbReference type="EMBL" id="CAKXZT010000170">
    <property type="protein sequence ID" value="CAH2408814.1"/>
    <property type="molecule type" value="Genomic_DNA"/>
</dbReference>
<organism evidence="1 2">
    <name type="scientific">Mesorhizobium escarrei</name>
    <dbReference type="NCBI Taxonomy" id="666018"/>
    <lineage>
        <taxon>Bacteria</taxon>
        <taxon>Pseudomonadati</taxon>
        <taxon>Pseudomonadota</taxon>
        <taxon>Alphaproteobacteria</taxon>
        <taxon>Hyphomicrobiales</taxon>
        <taxon>Phyllobacteriaceae</taxon>
        <taxon>Mesorhizobium</taxon>
    </lineage>
</organism>
<sequence>MTSSHASLGLNKPAIGWMSAKRCQMFSFKHVVMLISSLTILAMGATSASAEEPNDRFVRLSFSDGRADISGLDAVNEQLLRVGVRIFEIPIPQGARPLIANSRHRALNQSEHNQLLLMFALDRPSLLEIAGQAGRAPAVEGGGALSISEEGVPPYPKVYDMKALDDETVAFLMRKFGRLHVNRADSGRGIDEVMTIVSGGPYTWFFVLEDGAVAKVRFSEVREGEHGWRISYPGIVPHGGYFDAEHGLVIAHAHGPETFVMRYSDPTVRSANTLNDNPWIDFSSDPPRLLDRPRGR</sequence>
<keyword evidence="2" id="KW-1185">Reference proteome</keyword>
<dbReference type="Proteomes" id="UP001153050">
    <property type="component" value="Unassembled WGS sequence"/>
</dbReference>
<comment type="caution">
    <text evidence="1">The sequence shown here is derived from an EMBL/GenBank/DDBJ whole genome shotgun (WGS) entry which is preliminary data.</text>
</comment>
<protein>
    <submittedName>
        <fullName evidence="1">Uncharacterized protein</fullName>
    </submittedName>
</protein>
<gene>
    <name evidence="1" type="ORF">MES5069_710018</name>
</gene>
<evidence type="ECO:0000313" key="1">
    <source>
        <dbReference type="EMBL" id="CAH2408814.1"/>
    </source>
</evidence>